<evidence type="ECO:0000256" key="3">
    <source>
        <dbReference type="SAM" id="Phobius"/>
    </source>
</evidence>
<proteinExistence type="predicted"/>
<comment type="caution">
    <text evidence="4">The sequence shown here is derived from an EMBL/GenBank/DDBJ whole genome shotgun (WGS) entry which is preliminary data.</text>
</comment>
<dbReference type="Proteomes" id="UP000032309">
    <property type="component" value="Unassembled WGS sequence"/>
</dbReference>
<feature type="coiled-coil region" evidence="1">
    <location>
        <begin position="109"/>
        <end position="152"/>
    </location>
</feature>
<dbReference type="EMBL" id="BAFN01000001">
    <property type="protein sequence ID" value="GAN33583.1"/>
    <property type="molecule type" value="Genomic_DNA"/>
</dbReference>
<dbReference type="Gene3D" id="1.20.58.60">
    <property type="match status" value="1"/>
</dbReference>
<feature type="transmembrane region" description="Helical" evidence="3">
    <location>
        <begin position="294"/>
        <end position="312"/>
    </location>
</feature>
<keyword evidence="3 4" id="KW-0812">Transmembrane</keyword>
<feature type="region of interest" description="Disordered" evidence="2">
    <location>
        <begin position="618"/>
        <end position="638"/>
    </location>
</feature>
<keyword evidence="3" id="KW-1133">Transmembrane helix</keyword>
<feature type="transmembrane region" description="Helical" evidence="3">
    <location>
        <begin position="12"/>
        <end position="30"/>
    </location>
</feature>
<dbReference type="InterPro" id="IPR011066">
    <property type="entry name" value="MscS_channel_C_sf"/>
</dbReference>
<name>A0ABQ0JY57_9BACT</name>
<evidence type="ECO:0000313" key="4">
    <source>
        <dbReference type="EMBL" id="GAN33583.1"/>
    </source>
</evidence>
<dbReference type="SUPFAM" id="SSF82689">
    <property type="entry name" value="Mechanosensitive channel protein MscS (YggB), C-terminal domain"/>
    <property type="match status" value="1"/>
</dbReference>
<organism evidence="4 5">
    <name type="scientific">Candidatus Brocadia sinica JPN1</name>
    <dbReference type="NCBI Taxonomy" id="1197129"/>
    <lineage>
        <taxon>Bacteria</taxon>
        <taxon>Pseudomonadati</taxon>
        <taxon>Planctomycetota</taxon>
        <taxon>Candidatus Brocadiia</taxon>
        <taxon>Candidatus Brocadiales</taxon>
        <taxon>Candidatus Brocadiaceae</taxon>
        <taxon>Candidatus Brocadia</taxon>
    </lineage>
</organism>
<evidence type="ECO:0000256" key="1">
    <source>
        <dbReference type="SAM" id="Coils"/>
    </source>
</evidence>
<evidence type="ECO:0000313" key="5">
    <source>
        <dbReference type="Proteomes" id="UP000032309"/>
    </source>
</evidence>
<accession>A0ABQ0JY57</accession>
<keyword evidence="3" id="KW-0472">Membrane</keyword>
<feature type="transmembrane region" description="Helical" evidence="3">
    <location>
        <begin position="360"/>
        <end position="377"/>
    </location>
</feature>
<sequence>MQTTYVHAFEEVFGIVLGIIRSVFINFRSYQFDAKEIVITVFNYGGCTNTMKAKTGLIALLIVISSFLFLKNIPVCGQAENRELPAAGNPDATGSVNTIDALTGVIQVIRELGKEIEDKKTKLHEAETHEERSEISKEIDKLNERLESLRVNFEEIATGLDLETFYAKPQKRFDWKEEIQTLIGPIINDLKSITARPRLIENLRTQVDYYEKQIFLVRNAIENIHNLAAQVKGENLKNQLIDLETEWYNKGKQISSQLTVAKYQLADKLSERKSFLESSKNIVQVFFKSRGRNFVLSVLAFLFVFFLLRYIHRHIYRGSFIHKTVASSFYIRLAEVLYYVLTFVGATGALLIVLYICGDWVLLGIAFIFIIGLIWAAKQTLPRFYEQGTLLLNLGTVKENERVIYNGLPWKVASLHLYTLLVNPELKGGMLRIPIRDLKDIRSRPYHPDEPWFPCKENDWVLLADGTMGRVVTQTPETVQLIIGGGSYKTYPTEEFLKQNPTNISRNFRVNVTFGIDYQYQSISTTEIPDKLREMIKAGLINEGYGNDIIKLTVEFKAVGDSSLDYIILADFSGQVAKDYYKLSRIIQKIALNTCNKFGWEIPYTTYTIHTAPSQSQQRISVPIQPTTDTAKVTETSS</sequence>
<keyword evidence="5" id="KW-1185">Reference proteome</keyword>
<keyword evidence="1" id="KW-0175">Coiled coil</keyword>
<protein>
    <submittedName>
        <fullName evidence="4">Transmembrane family protein</fullName>
    </submittedName>
</protein>
<gene>
    <name evidence="4" type="ORF">BROSI_A2109</name>
</gene>
<evidence type="ECO:0000256" key="2">
    <source>
        <dbReference type="SAM" id="MobiDB-lite"/>
    </source>
</evidence>
<feature type="transmembrane region" description="Helical" evidence="3">
    <location>
        <begin position="333"/>
        <end position="354"/>
    </location>
</feature>
<reference evidence="5" key="1">
    <citation type="journal article" date="2015" name="Genome Announc.">
        <title>Draft Genome Sequence of an Anaerobic Ammonium-Oxidizing Bacterium, "Candidatus Brocadia sinica".</title>
        <authorList>
            <person name="Oshiki M."/>
            <person name="Shinyako-Hata K."/>
            <person name="Satoh H."/>
            <person name="Okabe S."/>
        </authorList>
    </citation>
    <scope>NUCLEOTIDE SEQUENCE [LARGE SCALE GENOMIC DNA]</scope>
    <source>
        <strain evidence="5">JPN1</strain>
    </source>
</reference>